<keyword evidence="6" id="KW-1185">Reference proteome</keyword>
<evidence type="ECO:0000313" key="5">
    <source>
        <dbReference type="EMBL" id="BDG03143.1"/>
    </source>
</evidence>
<dbReference type="Pfam" id="PF03328">
    <property type="entry name" value="HpcH_HpaI"/>
    <property type="match status" value="1"/>
</dbReference>
<evidence type="ECO:0000313" key="6">
    <source>
        <dbReference type="Proteomes" id="UP001162891"/>
    </source>
</evidence>
<name>A0ABM7WUH8_9BACT</name>
<protein>
    <submittedName>
        <fullName evidence="5">Citrate lyase subunit beta</fullName>
    </submittedName>
</protein>
<reference evidence="6" key="1">
    <citation type="journal article" date="2022" name="Int. J. Syst. Evol. Microbiol.">
        <title>Anaeromyxobacter oryzae sp. nov., Anaeromyxobacter diazotrophicus sp. nov. and Anaeromyxobacter paludicola sp. nov., isolated from paddy soils.</title>
        <authorList>
            <person name="Itoh H."/>
            <person name="Xu Z."/>
            <person name="Mise K."/>
            <person name="Masuda Y."/>
            <person name="Ushijima N."/>
            <person name="Hayakawa C."/>
            <person name="Shiratori Y."/>
            <person name="Senoo K."/>
        </authorList>
    </citation>
    <scope>NUCLEOTIDE SEQUENCE [LARGE SCALE GENOMIC DNA]</scope>
    <source>
        <strain evidence="6">Red232</strain>
    </source>
</reference>
<organism evidence="5 6">
    <name type="scientific">Anaeromyxobacter oryzae</name>
    <dbReference type="NCBI Taxonomy" id="2918170"/>
    <lineage>
        <taxon>Bacteria</taxon>
        <taxon>Pseudomonadati</taxon>
        <taxon>Myxococcota</taxon>
        <taxon>Myxococcia</taxon>
        <taxon>Myxococcales</taxon>
        <taxon>Cystobacterineae</taxon>
        <taxon>Anaeromyxobacteraceae</taxon>
        <taxon>Anaeromyxobacter</taxon>
    </lineage>
</organism>
<dbReference type="EMBL" id="AP025591">
    <property type="protein sequence ID" value="BDG03143.1"/>
    <property type="molecule type" value="Genomic_DNA"/>
</dbReference>
<accession>A0ABM7WUH8</accession>
<dbReference type="Proteomes" id="UP001162891">
    <property type="component" value="Chromosome"/>
</dbReference>
<dbReference type="Gene3D" id="3.20.20.60">
    <property type="entry name" value="Phosphoenolpyruvate-binding domains"/>
    <property type="match status" value="1"/>
</dbReference>
<gene>
    <name evidence="5" type="primary">citE</name>
    <name evidence="5" type="ORF">AMOR_21390</name>
</gene>
<dbReference type="PIRSF" id="PIRSF015582">
    <property type="entry name" value="Cit_lyase_B"/>
    <property type="match status" value="1"/>
</dbReference>
<keyword evidence="3" id="KW-0460">Magnesium</keyword>
<proteinExistence type="predicted"/>
<dbReference type="InterPro" id="IPR011206">
    <property type="entry name" value="Citrate_lyase_beta/mcl1/mcl2"/>
</dbReference>
<feature type="domain" description="HpcH/HpaI aldolase/citrate lyase" evidence="4">
    <location>
        <begin position="8"/>
        <end position="227"/>
    </location>
</feature>
<dbReference type="SUPFAM" id="SSF51621">
    <property type="entry name" value="Phosphoenolpyruvate/pyruvate domain"/>
    <property type="match status" value="1"/>
</dbReference>
<dbReference type="PANTHER" id="PTHR32308:SF10">
    <property type="entry name" value="CITRATE LYASE SUBUNIT BETA"/>
    <property type="match status" value="1"/>
</dbReference>
<dbReference type="InterPro" id="IPR040442">
    <property type="entry name" value="Pyrv_kinase-like_dom_sf"/>
</dbReference>
<dbReference type="InterPro" id="IPR015813">
    <property type="entry name" value="Pyrv/PenolPyrv_kinase-like_dom"/>
</dbReference>
<evidence type="ECO:0000256" key="1">
    <source>
        <dbReference type="ARBA" id="ARBA00001946"/>
    </source>
</evidence>
<evidence type="ECO:0000259" key="4">
    <source>
        <dbReference type="Pfam" id="PF03328"/>
    </source>
</evidence>
<dbReference type="PANTHER" id="PTHR32308">
    <property type="entry name" value="LYASE BETA SUBUNIT, PUTATIVE (AFU_ORTHOLOGUE AFUA_4G13030)-RELATED"/>
    <property type="match status" value="1"/>
</dbReference>
<keyword evidence="5" id="KW-0456">Lyase</keyword>
<evidence type="ECO:0000256" key="3">
    <source>
        <dbReference type="ARBA" id="ARBA00022842"/>
    </source>
</evidence>
<sequence>MSSFTLRRSLLYVPGNMPSMLQNIPVFAADTVIIDLEDAVPLGEKDAARRLVRRFLENYRDRRQEVLVRINALDTEWGFDDLREVLPAMPDGIRLPKADTPEIVERLDTFLTEHEEALGVEIGRFRILPSIESALGVINCIDVAATSTRILGLAFGAEDYTASMEIERTKSGEELFNARSRVVWAAKAAGVQAIDTIFSDVKDMEGFRRETELVKTLGFTGKSLVNPRQIEVVHEVFAPKPEEIDYARQVIEAIQRAREMGTGVISLGGKMVDAPVVKRALRVIRTAYAQGLVDEVPGEEVLRG</sequence>
<evidence type="ECO:0000256" key="2">
    <source>
        <dbReference type="ARBA" id="ARBA00022723"/>
    </source>
</evidence>
<comment type="cofactor">
    <cofactor evidence="1">
        <name>Mg(2+)</name>
        <dbReference type="ChEBI" id="CHEBI:18420"/>
    </cofactor>
</comment>
<keyword evidence="2" id="KW-0479">Metal-binding</keyword>
<dbReference type="RefSeq" id="WP_248360882.1">
    <property type="nucleotide sequence ID" value="NZ_AP025591.1"/>
</dbReference>
<dbReference type="InterPro" id="IPR005000">
    <property type="entry name" value="Aldolase/citrate-lyase_domain"/>
</dbReference>
<dbReference type="GO" id="GO:0016829">
    <property type="term" value="F:lyase activity"/>
    <property type="evidence" value="ECO:0007669"/>
    <property type="project" value="UniProtKB-KW"/>
</dbReference>